<dbReference type="PANTHER" id="PTHR30069:SF53">
    <property type="entry name" value="COLICIN I RECEPTOR-RELATED"/>
    <property type="match status" value="1"/>
</dbReference>
<keyword evidence="9 11" id="KW-0472">Membrane</keyword>
<evidence type="ECO:0000313" key="16">
    <source>
        <dbReference type="EMBL" id="MBK1620069.1"/>
    </source>
</evidence>
<name>A0A9X1B5F5_9GAMM</name>
<evidence type="ECO:0000256" key="5">
    <source>
        <dbReference type="ARBA" id="ARBA00022729"/>
    </source>
</evidence>
<dbReference type="InterPro" id="IPR036942">
    <property type="entry name" value="Beta-barrel_TonB_sf"/>
</dbReference>
<dbReference type="CDD" id="cd01347">
    <property type="entry name" value="ligand_gated_channel"/>
    <property type="match status" value="1"/>
</dbReference>
<evidence type="ECO:0000256" key="6">
    <source>
        <dbReference type="ARBA" id="ARBA00023065"/>
    </source>
</evidence>
<keyword evidence="3 11" id="KW-1134">Transmembrane beta strand</keyword>
<evidence type="ECO:0000256" key="12">
    <source>
        <dbReference type="RuleBase" id="RU003357"/>
    </source>
</evidence>
<dbReference type="InterPro" id="IPR012910">
    <property type="entry name" value="Plug_dom"/>
</dbReference>
<reference evidence="16 17" key="1">
    <citation type="journal article" date="2020" name="Microorganisms">
        <title>Osmotic Adaptation and Compatible Solute Biosynthesis of Phototrophic Bacteria as Revealed from Genome Analyses.</title>
        <authorList>
            <person name="Imhoff J.F."/>
            <person name="Rahn T."/>
            <person name="Kunzel S."/>
            <person name="Keller A."/>
            <person name="Neulinger S.C."/>
        </authorList>
    </citation>
    <scope>NUCLEOTIDE SEQUENCE [LARGE SCALE GENOMIC DNA]</scope>
    <source>
        <strain evidence="16 17">DSM 25653</strain>
    </source>
</reference>
<sequence length="622" mass="67746">MKLSVSIPGLAIVLAMATQSVFAQVEAVGELDPIVVTATRTAQTDDETLASVTVIDRAEIERRQSRSMTDVLRGLPGVEVVTNGGLGHNSSVYLRGTRPDHSLLLIDGVRIGSASSGFLPWASIPLGQVERVEVVRGPSSSLYGSEAIGGVVQVFTRRGQGGPLTPRLLLGAGTYNTANAQFGLSAGTETAYGTGWFDAGLGFEQTQGFNVCDGQPRSVGGGGCGVYEFDDDGYSNGNGSLRAGWAFSDRLELDVNFLRSVGDLDYDGSLFYGNEQRQVLQVAGASLVAKPLDPWTLTLRAGRSWDDSEVFADGVFINRLDTRRDQLSWQNDIAFAPQQLATIGIDYLRDELSTPTAYNETSRETTGAFGQYLGRLLGQDLQLSLRHDDNDQYGGQTTGNALWGYELTHGLRLTAAYGTAFKAPTFNDLYYPGYGNPDLEPESSRSLELGVSGRHGWGDWALNAYQTDIDDLIAFDAATYSPMNIDRARIRGVELWGTAELAGWLLDANLTLLDPRNESEGPNDGNLLPRRAEQTLRLDADRQFGRIGIGGTLFAAGRRFDNDANTVRLDGYKLFDLRADYAFTDALRIEGRVENLFDEQYETAAFFNQPGRTFFVALRYAP</sequence>
<dbReference type="InterPro" id="IPR010101">
    <property type="entry name" value="B12_transptr_BtuB"/>
</dbReference>
<dbReference type="Pfam" id="PF07715">
    <property type="entry name" value="Plug"/>
    <property type="match status" value="1"/>
</dbReference>
<keyword evidence="8" id="KW-0626">Porin</keyword>
<dbReference type="GO" id="GO:0006811">
    <property type="term" value="P:monoatomic ion transport"/>
    <property type="evidence" value="ECO:0007669"/>
    <property type="project" value="UniProtKB-KW"/>
</dbReference>
<dbReference type="PANTHER" id="PTHR30069">
    <property type="entry name" value="TONB-DEPENDENT OUTER MEMBRANE RECEPTOR"/>
    <property type="match status" value="1"/>
</dbReference>
<dbReference type="SUPFAM" id="SSF56935">
    <property type="entry name" value="Porins"/>
    <property type="match status" value="1"/>
</dbReference>
<dbReference type="GO" id="GO:0015288">
    <property type="term" value="F:porin activity"/>
    <property type="evidence" value="ECO:0007669"/>
    <property type="project" value="UniProtKB-KW"/>
</dbReference>
<organism evidence="16 17">
    <name type="scientific">Lamprobacter modestohalophilus</name>
    <dbReference type="NCBI Taxonomy" id="1064514"/>
    <lineage>
        <taxon>Bacteria</taxon>
        <taxon>Pseudomonadati</taxon>
        <taxon>Pseudomonadota</taxon>
        <taxon>Gammaproteobacteria</taxon>
        <taxon>Chromatiales</taxon>
        <taxon>Chromatiaceae</taxon>
        <taxon>Lamprobacter</taxon>
    </lineage>
</organism>
<evidence type="ECO:0000259" key="14">
    <source>
        <dbReference type="Pfam" id="PF00593"/>
    </source>
</evidence>
<keyword evidence="5 13" id="KW-0732">Signal</keyword>
<gene>
    <name evidence="16" type="primary">btuB</name>
    <name evidence="16" type="ORF">CKO42_16800</name>
</gene>
<dbReference type="Pfam" id="PF00593">
    <property type="entry name" value="TonB_dep_Rec_b-barrel"/>
    <property type="match status" value="1"/>
</dbReference>
<evidence type="ECO:0000259" key="15">
    <source>
        <dbReference type="Pfam" id="PF07715"/>
    </source>
</evidence>
<dbReference type="InterPro" id="IPR039426">
    <property type="entry name" value="TonB-dep_rcpt-like"/>
</dbReference>
<dbReference type="GO" id="GO:0015420">
    <property type="term" value="F:ABC-type vitamin B12 transporter activity"/>
    <property type="evidence" value="ECO:0007669"/>
    <property type="project" value="InterPro"/>
</dbReference>
<dbReference type="Gene3D" id="2.40.170.20">
    <property type="entry name" value="TonB-dependent receptor, beta-barrel domain"/>
    <property type="match status" value="1"/>
</dbReference>
<protein>
    <submittedName>
        <fullName evidence="16">TonB-dependent vitamin B12 receptor</fullName>
    </submittedName>
</protein>
<dbReference type="NCBIfam" id="TIGR01779">
    <property type="entry name" value="TonB-B12"/>
    <property type="match status" value="1"/>
</dbReference>
<evidence type="ECO:0000256" key="13">
    <source>
        <dbReference type="SAM" id="SignalP"/>
    </source>
</evidence>
<dbReference type="GO" id="GO:0009279">
    <property type="term" value="C:cell outer membrane"/>
    <property type="evidence" value="ECO:0007669"/>
    <property type="project" value="UniProtKB-SubCell"/>
</dbReference>
<dbReference type="RefSeq" id="WP_200246521.1">
    <property type="nucleotide sequence ID" value="NZ_NRRY01000031.1"/>
</dbReference>
<keyword evidence="17" id="KW-1185">Reference proteome</keyword>
<dbReference type="Proteomes" id="UP001138768">
    <property type="component" value="Unassembled WGS sequence"/>
</dbReference>
<keyword evidence="10 11" id="KW-0998">Cell outer membrane</keyword>
<evidence type="ECO:0000256" key="1">
    <source>
        <dbReference type="ARBA" id="ARBA00004571"/>
    </source>
</evidence>
<dbReference type="GO" id="GO:0046930">
    <property type="term" value="C:pore complex"/>
    <property type="evidence" value="ECO:0007669"/>
    <property type="project" value="UniProtKB-KW"/>
</dbReference>
<dbReference type="PROSITE" id="PS52016">
    <property type="entry name" value="TONB_DEPENDENT_REC_3"/>
    <property type="match status" value="1"/>
</dbReference>
<dbReference type="InterPro" id="IPR000531">
    <property type="entry name" value="Beta-barrel_TonB"/>
</dbReference>
<feature type="domain" description="TonB-dependent receptor plug" evidence="15">
    <location>
        <begin position="46"/>
        <end position="151"/>
    </location>
</feature>
<keyword evidence="16" id="KW-0675">Receptor</keyword>
<keyword evidence="7 12" id="KW-0798">TonB box</keyword>
<evidence type="ECO:0000256" key="7">
    <source>
        <dbReference type="ARBA" id="ARBA00023077"/>
    </source>
</evidence>
<evidence type="ECO:0000256" key="11">
    <source>
        <dbReference type="PROSITE-ProRule" id="PRU01360"/>
    </source>
</evidence>
<evidence type="ECO:0000256" key="10">
    <source>
        <dbReference type="ARBA" id="ARBA00023237"/>
    </source>
</evidence>
<dbReference type="Gene3D" id="2.170.130.10">
    <property type="entry name" value="TonB-dependent receptor, plug domain"/>
    <property type="match status" value="1"/>
</dbReference>
<dbReference type="EMBL" id="NRRY01000031">
    <property type="protein sequence ID" value="MBK1620069.1"/>
    <property type="molecule type" value="Genomic_DNA"/>
</dbReference>
<evidence type="ECO:0000256" key="8">
    <source>
        <dbReference type="ARBA" id="ARBA00023114"/>
    </source>
</evidence>
<feature type="domain" description="TonB-dependent receptor-like beta-barrel" evidence="14">
    <location>
        <begin position="207"/>
        <end position="596"/>
    </location>
</feature>
<comment type="caution">
    <text evidence="16">The sequence shown here is derived from an EMBL/GenBank/DDBJ whole genome shotgun (WGS) entry which is preliminary data.</text>
</comment>
<evidence type="ECO:0000256" key="9">
    <source>
        <dbReference type="ARBA" id="ARBA00023136"/>
    </source>
</evidence>
<feature type="signal peptide" evidence="13">
    <location>
        <begin position="1"/>
        <end position="23"/>
    </location>
</feature>
<comment type="similarity">
    <text evidence="11 12">Belongs to the TonB-dependent receptor family.</text>
</comment>
<evidence type="ECO:0000313" key="17">
    <source>
        <dbReference type="Proteomes" id="UP001138768"/>
    </source>
</evidence>
<evidence type="ECO:0000256" key="4">
    <source>
        <dbReference type="ARBA" id="ARBA00022692"/>
    </source>
</evidence>
<evidence type="ECO:0000256" key="2">
    <source>
        <dbReference type="ARBA" id="ARBA00022448"/>
    </source>
</evidence>
<evidence type="ECO:0000256" key="3">
    <source>
        <dbReference type="ARBA" id="ARBA00022452"/>
    </source>
</evidence>
<dbReference type="InterPro" id="IPR037066">
    <property type="entry name" value="Plug_dom_sf"/>
</dbReference>
<proteinExistence type="inferred from homology"/>
<keyword evidence="2 11" id="KW-0813">Transport</keyword>
<keyword evidence="4 11" id="KW-0812">Transmembrane</keyword>
<keyword evidence="6" id="KW-0406">Ion transport</keyword>
<feature type="chain" id="PRO_5040946100" evidence="13">
    <location>
        <begin position="24"/>
        <end position="622"/>
    </location>
</feature>
<accession>A0A9X1B5F5</accession>
<comment type="subcellular location">
    <subcellularLocation>
        <location evidence="1 11">Cell outer membrane</location>
        <topology evidence="1 11">Multi-pass membrane protein</topology>
    </subcellularLocation>
</comment>
<dbReference type="AlphaFoldDB" id="A0A9X1B5F5"/>